<dbReference type="GO" id="GO:0006508">
    <property type="term" value="P:proteolysis"/>
    <property type="evidence" value="ECO:0007669"/>
    <property type="project" value="UniProtKB-KW"/>
</dbReference>
<dbReference type="Gene3D" id="3.40.50.880">
    <property type="match status" value="1"/>
</dbReference>
<dbReference type="InterPro" id="IPR029062">
    <property type="entry name" value="Class_I_gatase-like"/>
</dbReference>
<protein>
    <submittedName>
        <fullName evidence="5">Unannotated protein</fullName>
    </submittedName>
</protein>
<name>A0A6J6EL60_9ZZZZ</name>
<dbReference type="Pfam" id="PF03575">
    <property type="entry name" value="Peptidase_S51"/>
    <property type="match status" value="1"/>
</dbReference>
<evidence type="ECO:0000256" key="3">
    <source>
        <dbReference type="ARBA" id="ARBA00022801"/>
    </source>
</evidence>
<dbReference type="AlphaFoldDB" id="A0A6J6EL60"/>
<dbReference type="PANTHER" id="PTHR36175:SF1">
    <property type="entry name" value="CYANOPHYCINASE"/>
    <property type="match status" value="1"/>
</dbReference>
<dbReference type="CDD" id="cd03129">
    <property type="entry name" value="GAT1_Peptidase_E_like"/>
    <property type="match status" value="1"/>
</dbReference>
<keyword evidence="4" id="KW-0720">Serine protease</keyword>
<accession>A0A6J6EL60</accession>
<evidence type="ECO:0000256" key="4">
    <source>
        <dbReference type="ARBA" id="ARBA00022825"/>
    </source>
</evidence>
<keyword evidence="3" id="KW-0378">Hydrolase</keyword>
<dbReference type="PANTHER" id="PTHR36175">
    <property type="entry name" value="CYANOPHYCINASE"/>
    <property type="match status" value="1"/>
</dbReference>
<dbReference type="SUPFAM" id="SSF52317">
    <property type="entry name" value="Class I glutamine amidotransferase-like"/>
    <property type="match status" value="1"/>
</dbReference>
<dbReference type="GO" id="GO:0008236">
    <property type="term" value="F:serine-type peptidase activity"/>
    <property type="evidence" value="ECO:0007669"/>
    <property type="project" value="UniProtKB-KW"/>
</dbReference>
<dbReference type="EMBL" id="CAEZTU010000021">
    <property type="protein sequence ID" value="CAB4577290.1"/>
    <property type="molecule type" value="Genomic_DNA"/>
</dbReference>
<organism evidence="5">
    <name type="scientific">freshwater metagenome</name>
    <dbReference type="NCBI Taxonomy" id="449393"/>
    <lineage>
        <taxon>unclassified sequences</taxon>
        <taxon>metagenomes</taxon>
        <taxon>ecological metagenomes</taxon>
    </lineage>
</organism>
<comment type="similarity">
    <text evidence="1">Belongs to the peptidase S51 family.</text>
</comment>
<evidence type="ECO:0000256" key="1">
    <source>
        <dbReference type="ARBA" id="ARBA00006534"/>
    </source>
</evidence>
<gene>
    <name evidence="5" type="ORF">UFOPK1740_00646</name>
</gene>
<proteinExistence type="inferred from homology"/>
<evidence type="ECO:0000313" key="5">
    <source>
        <dbReference type="EMBL" id="CAB4577290.1"/>
    </source>
</evidence>
<evidence type="ECO:0000256" key="2">
    <source>
        <dbReference type="ARBA" id="ARBA00022670"/>
    </source>
</evidence>
<keyword evidence="2" id="KW-0645">Protease</keyword>
<sequence length="210" mass="22266">MSGWILLSGGNEFSDSYAKADLAALEKRANKNSPLLVVVTAPFPTQELAYKTAQKYFSKLGIETLMSPILSENDLTSENIDQIANADSIYLAGGTPARLVKSFIDTDAEAALITALDRGCVVMGSSAGAMLMGCKVVMPGGNEIGRGLNFLPNQIVLPHFGSAFPAWTQKFHDQKLGLVGLAEGSSLLTSVPSAPSPIEFGPVKYLEINN</sequence>
<dbReference type="InterPro" id="IPR005320">
    <property type="entry name" value="Peptidase_S51"/>
</dbReference>
<reference evidence="5" key="1">
    <citation type="submission" date="2020-05" db="EMBL/GenBank/DDBJ databases">
        <authorList>
            <person name="Chiriac C."/>
            <person name="Salcher M."/>
            <person name="Ghai R."/>
            <person name="Kavagutti S V."/>
        </authorList>
    </citation>
    <scope>NUCLEOTIDE SEQUENCE</scope>
</reference>